<evidence type="ECO:0000313" key="3">
    <source>
        <dbReference type="Proteomes" id="UP000033930"/>
    </source>
</evidence>
<sequence>MNKKAFSPGTQARSGGGENSVTLEVYDGRASRVKARLYGCLDLEFPSPARFCGHCSTQLHDVRGRGHGDHDARGADRGAGHSLEDFLLAGVVHRADLGQDVGRVIRHLGGVLERIGVSNIVVVDAVAQLGELALDGDQVLDDPTEGLVAAVPVPD</sequence>
<dbReference type="EMBL" id="LCAW01000024">
    <property type="protein sequence ID" value="KKR97785.1"/>
    <property type="molecule type" value="Genomic_DNA"/>
</dbReference>
<gene>
    <name evidence="2" type="ORF">UU50_C0024G0005</name>
</gene>
<accession>A0A0G0XLW7</accession>
<dbReference type="AlphaFoldDB" id="A0A0G0XLW7"/>
<comment type="caution">
    <text evidence="2">The sequence shown here is derived from an EMBL/GenBank/DDBJ whole genome shotgun (WGS) entry which is preliminary data.</text>
</comment>
<dbReference type="Proteomes" id="UP000033930">
    <property type="component" value="Unassembled WGS sequence"/>
</dbReference>
<organism evidence="2 3">
    <name type="scientific">Candidatus Uhrbacteria bacterium GW2011_GWC1_41_20</name>
    <dbReference type="NCBI Taxonomy" id="1618983"/>
    <lineage>
        <taxon>Bacteria</taxon>
        <taxon>Candidatus Uhriibacteriota</taxon>
    </lineage>
</organism>
<protein>
    <submittedName>
        <fullName evidence="2">Uncharacterized protein</fullName>
    </submittedName>
</protein>
<proteinExistence type="predicted"/>
<feature type="region of interest" description="Disordered" evidence="1">
    <location>
        <begin position="1"/>
        <end position="20"/>
    </location>
</feature>
<evidence type="ECO:0000256" key="1">
    <source>
        <dbReference type="SAM" id="MobiDB-lite"/>
    </source>
</evidence>
<reference evidence="2 3" key="1">
    <citation type="journal article" date="2015" name="Nature">
        <title>rRNA introns, odd ribosomes, and small enigmatic genomes across a large radiation of phyla.</title>
        <authorList>
            <person name="Brown C.T."/>
            <person name="Hug L.A."/>
            <person name="Thomas B.C."/>
            <person name="Sharon I."/>
            <person name="Castelle C.J."/>
            <person name="Singh A."/>
            <person name="Wilkins M.J."/>
            <person name="Williams K.H."/>
            <person name="Banfield J.F."/>
        </authorList>
    </citation>
    <scope>NUCLEOTIDE SEQUENCE [LARGE SCALE GENOMIC DNA]</scope>
</reference>
<evidence type="ECO:0000313" key="2">
    <source>
        <dbReference type="EMBL" id="KKR97785.1"/>
    </source>
</evidence>
<name>A0A0G0XLW7_9BACT</name>